<dbReference type="AlphaFoldDB" id="A0A9D3A0Y6"/>
<evidence type="ECO:0000259" key="6">
    <source>
        <dbReference type="Pfam" id="PF02826"/>
    </source>
</evidence>
<dbReference type="SUPFAM" id="SSF51735">
    <property type="entry name" value="NAD(P)-binding Rossmann-fold domains"/>
    <property type="match status" value="1"/>
</dbReference>
<name>A0A9D3A0Y6_9ACTN</name>
<feature type="domain" description="D-isomer specific 2-hydroxyacid dehydrogenase catalytic" evidence="5">
    <location>
        <begin position="32"/>
        <end position="321"/>
    </location>
</feature>
<evidence type="ECO:0000313" key="7">
    <source>
        <dbReference type="EMBL" id="HJF65132.1"/>
    </source>
</evidence>
<evidence type="ECO:0000256" key="1">
    <source>
        <dbReference type="ARBA" id="ARBA00005854"/>
    </source>
</evidence>
<evidence type="ECO:0000256" key="4">
    <source>
        <dbReference type="RuleBase" id="RU003719"/>
    </source>
</evidence>
<dbReference type="GO" id="GO:0051287">
    <property type="term" value="F:NAD binding"/>
    <property type="evidence" value="ECO:0007669"/>
    <property type="project" value="InterPro"/>
</dbReference>
<comment type="caution">
    <text evidence="7">The sequence shown here is derived from an EMBL/GenBank/DDBJ whole genome shotgun (WGS) entry which is preliminary data.</text>
</comment>
<evidence type="ECO:0000256" key="3">
    <source>
        <dbReference type="ARBA" id="ARBA00023027"/>
    </source>
</evidence>
<dbReference type="EMBL" id="DYWI01000049">
    <property type="protein sequence ID" value="HJF65132.1"/>
    <property type="molecule type" value="Genomic_DNA"/>
</dbReference>
<dbReference type="InterPro" id="IPR006139">
    <property type="entry name" value="D-isomer_2_OHA_DH_cat_dom"/>
</dbReference>
<comment type="similarity">
    <text evidence="1 4">Belongs to the D-isomer specific 2-hydroxyacid dehydrogenase family.</text>
</comment>
<dbReference type="Proteomes" id="UP000786989">
    <property type="component" value="Unassembled WGS sequence"/>
</dbReference>
<dbReference type="Pfam" id="PF00389">
    <property type="entry name" value="2-Hacid_dh"/>
    <property type="match status" value="1"/>
</dbReference>
<reference evidence="7" key="1">
    <citation type="journal article" date="2021" name="PeerJ">
        <title>Extensive microbial diversity within the chicken gut microbiome revealed by metagenomics and culture.</title>
        <authorList>
            <person name="Gilroy R."/>
            <person name="Ravi A."/>
            <person name="Getino M."/>
            <person name="Pursley I."/>
            <person name="Horton D.L."/>
            <person name="Alikhan N.F."/>
            <person name="Baker D."/>
            <person name="Gharbi K."/>
            <person name="Hall N."/>
            <person name="Watson M."/>
            <person name="Adriaenssens E.M."/>
            <person name="Foster-Nyarko E."/>
            <person name="Jarju S."/>
            <person name="Secka A."/>
            <person name="Antonio M."/>
            <person name="Oren A."/>
            <person name="Chaudhuri R.R."/>
            <person name="La Ragione R."/>
            <person name="Hildebrand F."/>
            <person name="Pallen M.J."/>
        </authorList>
    </citation>
    <scope>NUCLEOTIDE SEQUENCE</scope>
    <source>
        <strain evidence="7">ChiGjej6B6-11269</strain>
    </source>
</reference>
<dbReference type="PANTHER" id="PTHR43761:SF1">
    <property type="entry name" value="D-ISOMER SPECIFIC 2-HYDROXYACID DEHYDROGENASE CATALYTIC DOMAIN-CONTAINING PROTEIN-RELATED"/>
    <property type="match status" value="1"/>
</dbReference>
<protein>
    <submittedName>
        <fullName evidence="7">C-terminal binding protein</fullName>
    </submittedName>
</protein>
<keyword evidence="2 4" id="KW-0560">Oxidoreductase</keyword>
<dbReference type="PANTHER" id="PTHR43761">
    <property type="entry name" value="D-ISOMER SPECIFIC 2-HYDROXYACID DEHYDROGENASE FAMILY PROTEIN (AFU_ORTHOLOGUE AFUA_1G13630)"/>
    <property type="match status" value="1"/>
</dbReference>
<gene>
    <name evidence="7" type="ORF">K8U77_03305</name>
</gene>
<keyword evidence="3" id="KW-0520">NAD</keyword>
<dbReference type="InterPro" id="IPR006140">
    <property type="entry name" value="D-isomer_DH_NAD-bd"/>
</dbReference>
<dbReference type="GO" id="GO:0016616">
    <property type="term" value="F:oxidoreductase activity, acting on the CH-OH group of donors, NAD or NADP as acceptor"/>
    <property type="evidence" value="ECO:0007669"/>
    <property type="project" value="InterPro"/>
</dbReference>
<organism evidence="7 8">
    <name type="scientific">Slackia equolifaciens</name>
    <dbReference type="NCBI Taxonomy" id="498718"/>
    <lineage>
        <taxon>Bacteria</taxon>
        <taxon>Bacillati</taxon>
        <taxon>Actinomycetota</taxon>
        <taxon>Coriobacteriia</taxon>
        <taxon>Eggerthellales</taxon>
        <taxon>Eggerthellaceae</taxon>
        <taxon>Slackia</taxon>
    </lineage>
</organism>
<evidence type="ECO:0000313" key="8">
    <source>
        <dbReference type="Proteomes" id="UP000786989"/>
    </source>
</evidence>
<dbReference type="Gene3D" id="3.40.50.720">
    <property type="entry name" value="NAD(P)-binding Rossmann-like Domain"/>
    <property type="match status" value="2"/>
</dbReference>
<evidence type="ECO:0000259" key="5">
    <source>
        <dbReference type="Pfam" id="PF00389"/>
    </source>
</evidence>
<proteinExistence type="inferred from homology"/>
<accession>A0A9D3A0Y6</accession>
<feature type="domain" description="D-isomer specific 2-hydroxyacid dehydrogenase NAD-binding" evidence="6">
    <location>
        <begin position="116"/>
        <end position="294"/>
    </location>
</feature>
<dbReference type="InterPro" id="IPR036291">
    <property type="entry name" value="NAD(P)-bd_dom_sf"/>
</dbReference>
<evidence type="ECO:0000256" key="2">
    <source>
        <dbReference type="ARBA" id="ARBA00023002"/>
    </source>
</evidence>
<dbReference type="InterPro" id="IPR050418">
    <property type="entry name" value="D-iso_2-hydroxyacid_DH_PdxB"/>
</dbReference>
<dbReference type="SUPFAM" id="SSF52283">
    <property type="entry name" value="Formate/glycerate dehydrogenase catalytic domain-like"/>
    <property type="match status" value="1"/>
</dbReference>
<reference evidence="7" key="2">
    <citation type="submission" date="2021-09" db="EMBL/GenBank/DDBJ databases">
        <authorList>
            <person name="Gilroy R."/>
        </authorList>
    </citation>
    <scope>NUCLEOTIDE SEQUENCE</scope>
    <source>
        <strain evidence="7">ChiGjej6B6-11269</strain>
    </source>
</reference>
<dbReference type="Pfam" id="PF02826">
    <property type="entry name" value="2-Hacid_dh_C"/>
    <property type="match status" value="1"/>
</dbReference>
<sequence length="331" mass="36975">MKVLISDHPEMLMPDHELETATLKAGLGDDLQVDVLAYTEDMPKEVLYDAVKDADALLTGFLTCDEALMSHAPKLKVISINSTGYNLVDLNAATARGIGVCPVGEYCTWDVSEGAIAYMYALNKNMKAYMYDLERNRKWDYLAAPITPRIEDQTLGIAGFGKIGKCTARKAKGLVKRILVVRDPCCTQEDYDAAGVTPVEPEELFRESDVIVNHMNLTDENYHYFDARAFSMMERHPILINLGRGQHINEDALIEALENGTVRAFGADVLYGDPPVLENHPLLDRPNVIVTPHTTWYSTTAIETLERISSQNIVYFLTGQKDKVFKLVNEV</sequence>